<comment type="caution">
    <text evidence="3">The sequence shown here is derived from an EMBL/GenBank/DDBJ whole genome shotgun (WGS) entry which is preliminary data.</text>
</comment>
<keyword evidence="2" id="KW-0812">Transmembrane</keyword>
<dbReference type="AlphaFoldDB" id="A0AAN6THN8"/>
<dbReference type="GeneID" id="89941692"/>
<feature type="compositionally biased region" description="Basic and acidic residues" evidence="1">
    <location>
        <begin position="117"/>
        <end position="126"/>
    </location>
</feature>
<reference evidence="3" key="2">
    <citation type="submission" date="2023-05" db="EMBL/GenBank/DDBJ databases">
        <authorList>
            <consortium name="Lawrence Berkeley National Laboratory"/>
            <person name="Steindorff A."/>
            <person name="Hensen N."/>
            <person name="Bonometti L."/>
            <person name="Westerberg I."/>
            <person name="Brannstrom I.O."/>
            <person name="Guillou S."/>
            <person name="Cros-Aarteil S."/>
            <person name="Calhoun S."/>
            <person name="Haridas S."/>
            <person name="Kuo A."/>
            <person name="Mondo S."/>
            <person name="Pangilinan J."/>
            <person name="Riley R."/>
            <person name="Labutti K."/>
            <person name="Andreopoulos B."/>
            <person name="Lipzen A."/>
            <person name="Chen C."/>
            <person name="Yanf M."/>
            <person name="Daum C."/>
            <person name="Ng V."/>
            <person name="Clum A."/>
            <person name="Ohm R."/>
            <person name="Martin F."/>
            <person name="Silar P."/>
            <person name="Natvig D."/>
            <person name="Lalanne C."/>
            <person name="Gautier V."/>
            <person name="Ament-Velasquez S.L."/>
            <person name="Kruys A."/>
            <person name="Hutchinson M.I."/>
            <person name="Powell A.J."/>
            <person name="Barry K."/>
            <person name="Miller A.N."/>
            <person name="Grigoriev I.V."/>
            <person name="Debuchy R."/>
            <person name="Gladieux P."/>
            <person name="Thoren M.H."/>
            <person name="Johannesson H."/>
        </authorList>
    </citation>
    <scope>NUCLEOTIDE SEQUENCE</scope>
    <source>
        <strain evidence="3">CBS 508.74</strain>
    </source>
</reference>
<proteinExistence type="predicted"/>
<name>A0AAN6THN8_9PEZI</name>
<dbReference type="Proteomes" id="UP001302812">
    <property type="component" value="Unassembled WGS sequence"/>
</dbReference>
<gene>
    <name evidence="3" type="ORF">N656DRAFT_796792</name>
</gene>
<evidence type="ECO:0000256" key="2">
    <source>
        <dbReference type="SAM" id="Phobius"/>
    </source>
</evidence>
<dbReference type="EMBL" id="MU853337">
    <property type="protein sequence ID" value="KAK4114316.1"/>
    <property type="molecule type" value="Genomic_DNA"/>
</dbReference>
<keyword evidence="2" id="KW-0472">Membrane</keyword>
<keyword evidence="2" id="KW-1133">Transmembrane helix</keyword>
<protein>
    <submittedName>
        <fullName evidence="3">Uncharacterized protein</fullName>
    </submittedName>
</protein>
<organism evidence="3 4">
    <name type="scientific">Canariomyces notabilis</name>
    <dbReference type="NCBI Taxonomy" id="2074819"/>
    <lineage>
        <taxon>Eukaryota</taxon>
        <taxon>Fungi</taxon>
        <taxon>Dikarya</taxon>
        <taxon>Ascomycota</taxon>
        <taxon>Pezizomycotina</taxon>
        <taxon>Sordariomycetes</taxon>
        <taxon>Sordariomycetidae</taxon>
        <taxon>Sordariales</taxon>
        <taxon>Chaetomiaceae</taxon>
        <taxon>Canariomyces</taxon>
    </lineage>
</organism>
<sequence length="284" mass="30973">MAPSIGCLPTTPVRALAQRSENDSCHGWDCLGEAAQFGIILVIFAFVVALGYLYWRFQIKRAYPIGRNGRHSEDSYEVEITGQTSDTVSVTIYPVQRPPESHGDDERRRLQQRRRNVKDAGTQHEESMLPAPVQIEDLRPPEIHLVPPPPPPPALWAAAYPVVTPPSGFGPPFLSTAQPPPGLVHQEALRDSPPAVLYPQYAPPPRGSVLTIQGREQAQIDVDPVPNATQCQTVVLRLVGETRTLGGVPHLIAHGRMAMDIPVLAGGARTPHLMTPSGEFLAGW</sequence>
<feature type="compositionally biased region" description="Basic and acidic residues" evidence="1">
    <location>
        <begin position="99"/>
        <end position="109"/>
    </location>
</feature>
<dbReference type="RefSeq" id="XP_064671886.1">
    <property type="nucleotide sequence ID" value="XM_064817567.1"/>
</dbReference>
<keyword evidence="4" id="KW-1185">Reference proteome</keyword>
<reference evidence="3" key="1">
    <citation type="journal article" date="2023" name="Mol. Phylogenet. Evol.">
        <title>Genome-scale phylogeny and comparative genomics of the fungal order Sordariales.</title>
        <authorList>
            <person name="Hensen N."/>
            <person name="Bonometti L."/>
            <person name="Westerberg I."/>
            <person name="Brannstrom I.O."/>
            <person name="Guillou S."/>
            <person name="Cros-Aarteil S."/>
            <person name="Calhoun S."/>
            <person name="Haridas S."/>
            <person name="Kuo A."/>
            <person name="Mondo S."/>
            <person name="Pangilinan J."/>
            <person name="Riley R."/>
            <person name="LaButti K."/>
            <person name="Andreopoulos B."/>
            <person name="Lipzen A."/>
            <person name="Chen C."/>
            <person name="Yan M."/>
            <person name="Daum C."/>
            <person name="Ng V."/>
            <person name="Clum A."/>
            <person name="Steindorff A."/>
            <person name="Ohm R.A."/>
            <person name="Martin F."/>
            <person name="Silar P."/>
            <person name="Natvig D.O."/>
            <person name="Lalanne C."/>
            <person name="Gautier V."/>
            <person name="Ament-Velasquez S.L."/>
            <person name="Kruys A."/>
            <person name="Hutchinson M.I."/>
            <person name="Powell A.J."/>
            <person name="Barry K."/>
            <person name="Miller A.N."/>
            <person name="Grigoriev I.V."/>
            <person name="Debuchy R."/>
            <person name="Gladieux P."/>
            <person name="Hiltunen Thoren M."/>
            <person name="Johannesson H."/>
        </authorList>
    </citation>
    <scope>NUCLEOTIDE SEQUENCE</scope>
    <source>
        <strain evidence="3">CBS 508.74</strain>
    </source>
</reference>
<evidence type="ECO:0000313" key="3">
    <source>
        <dbReference type="EMBL" id="KAK4114316.1"/>
    </source>
</evidence>
<evidence type="ECO:0000313" key="4">
    <source>
        <dbReference type="Proteomes" id="UP001302812"/>
    </source>
</evidence>
<evidence type="ECO:0000256" key="1">
    <source>
        <dbReference type="SAM" id="MobiDB-lite"/>
    </source>
</evidence>
<feature type="transmembrane region" description="Helical" evidence="2">
    <location>
        <begin position="34"/>
        <end position="55"/>
    </location>
</feature>
<feature type="region of interest" description="Disordered" evidence="1">
    <location>
        <begin position="95"/>
        <end position="126"/>
    </location>
</feature>
<accession>A0AAN6THN8</accession>